<comment type="caution">
    <text evidence="9">The sequence shown here is derived from an EMBL/GenBank/DDBJ whole genome shotgun (WGS) entry which is preliminary data.</text>
</comment>
<comment type="similarity">
    <text evidence="7">Belongs to the TonB-dependent receptor family.</text>
</comment>
<evidence type="ECO:0000256" key="7">
    <source>
        <dbReference type="PROSITE-ProRule" id="PRU01360"/>
    </source>
</evidence>
<evidence type="ECO:0000256" key="4">
    <source>
        <dbReference type="ARBA" id="ARBA00022692"/>
    </source>
</evidence>
<name>A0A4Q9HDZ7_9SPHI</name>
<dbReference type="InterPro" id="IPR008969">
    <property type="entry name" value="CarboxyPept-like_regulatory"/>
</dbReference>
<sequence length="1123" mass="123552">MNFFYLKRTRLSSLLKPLKVMRLTIAVLLIFCIQVRASLYAQKINFSLKGASLKEIFQEIKKQSGYDFLYNNEMIGEAGTFNVTVKDMTIQQVMDKSLENLPLSYAIEQHTIVITKKALPQKLDIKGTITDETGAAIPGASIVNESSKKAVSSDDMGRFSIVAFAGDKIKVRMVGYEDYNFTIGDQTTYTISLKPSTVGLNDVVIVGYGTQRKANVTGAISQVDAKVLADRPITAVSTGLQGTITGLTTIGGSGQPGATHSALRIRGTGTTNNPNPFVLIDGIPGDMNWINPDDIESVTVLKDAASSSIYGSRAANGVILVTTKKGKFNQKAVISYNGYYGFQTPTRLPKMLGSVDYMTLLGEAQINAGLPKSYTDAQVEVARNGSDPNYFANTNWTDALIKDYAPQQNHSINVQGGSSDFNYYFSYGRENQDGLIAGDQYKFAKNNARIKLSALKLLSLLDVDVNLGYLDRNQNQPAADTEGGGGAIYTAFTSSPLTPVRFTTGTWGYGGGSSNPLAIATDGGFNNFFSKEFTSNITGTLHLLKGLDLKSQYGLIASSQKRRTFNRRIDYYNPVTDKIIYTTNPNNSLREVATTTTLQNFSMQADYSLNLGEHHIKLLGGYQQETYRFDAFSAAKTNLVSDEVPVLNVGSLNPTATGDAYQYALQSLFSRVNYDYAGKYLLEFNMRYDGSSRYAPGKKWGVFPSVSAGWRFSEESFIKENSRAWFSDGKIRASYGSLGNQYGADGPAYSEWYPYIKVLTSVGTMPIGNILTTGFAQTILSNPLLRWEKATMLNVGMDLAFFNNRLTFTGDIFNKKTVDIQLKVPQPDVIGLTVPDQNAGAISNKGYELSLGWNDKIGNFKYGITGQFFDIKNTVTDLGGVPPTIGDRIRQVGQPLDAFYGYRTDGLAQEADFTKDGAGKYVPKFPIFAADAGKVAPGDLKYRDLNGDGLISADLDREVIGDAYPRYNYSFRLDAAYHNFDLSVFLQGVGMANGYITGVGLHAYNADAAFPQEVHMDRWTPQNTGGSYPRFVYKDTRNTGRLADYWLQDAAYLRVKNLQLGYTIPGNFLQKIHIDRLRVYASADNLFTDTNFFYAYDPESQATSGGLYPQVKTFIFGLSIKLK</sequence>
<evidence type="ECO:0000256" key="2">
    <source>
        <dbReference type="ARBA" id="ARBA00022448"/>
    </source>
</evidence>
<dbReference type="SUPFAM" id="SSF49464">
    <property type="entry name" value="Carboxypeptidase regulatory domain-like"/>
    <property type="match status" value="1"/>
</dbReference>
<evidence type="ECO:0000256" key="5">
    <source>
        <dbReference type="ARBA" id="ARBA00023136"/>
    </source>
</evidence>
<dbReference type="Proteomes" id="UP000291819">
    <property type="component" value="Unassembled WGS sequence"/>
</dbReference>
<dbReference type="InterPro" id="IPR012910">
    <property type="entry name" value="Plug_dom"/>
</dbReference>
<dbReference type="Gene3D" id="2.40.170.20">
    <property type="entry name" value="TonB-dependent receptor, beta-barrel domain"/>
    <property type="match status" value="1"/>
</dbReference>
<dbReference type="InterPro" id="IPR023996">
    <property type="entry name" value="TonB-dep_OMP_SusC/RagA"/>
</dbReference>
<dbReference type="InterPro" id="IPR023997">
    <property type="entry name" value="TonB-dep_OMP_SusC/RagA_CS"/>
</dbReference>
<accession>A0A4Q9HDZ7</accession>
<evidence type="ECO:0000256" key="3">
    <source>
        <dbReference type="ARBA" id="ARBA00022452"/>
    </source>
</evidence>
<dbReference type="OrthoDB" id="9768177at2"/>
<evidence type="ECO:0000256" key="1">
    <source>
        <dbReference type="ARBA" id="ARBA00004571"/>
    </source>
</evidence>
<dbReference type="InterPro" id="IPR036942">
    <property type="entry name" value="Beta-barrel_TonB_sf"/>
</dbReference>
<dbReference type="AlphaFoldDB" id="A0A4Q9HDZ7"/>
<dbReference type="EMBL" id="SIXF01000006">
    <property type="protein sequence ID" value="TBO42890.1"/>
    <property type="molecule type" value="Genomic_DNA"/>
</dbReference>
<dbReference type="PROSITE" id="PS52016">
    <property type="entry name" value="TONB_DEPENDENT_REC_3"/>
    <property type="match status" value="1"/>
</dbReference>
<organism evidence="9 10">
    <name type="scientific">Pedobacter kyonggii</name>
    <dbReference type="NCBI Taxonomy" id="1926871"/>
    <lineage>
        <taxon>Bacteria</taxon>
        <taxon>Pseudomonadati</taxon>
        <taxon>Bacteroidota</taxon>
        <taxon>Sphingobacteriia</taxon>
        <taxon>Sphingobacteriales</taxon>
        <taxon>Sphingobacteriaceae</taxon>
        <taxon>Pedobacter</taxon>
    </lineage>
</organism>
<dbReference type="GO" id="GO:0009279">
    <property type="term" value="C:cell outer membrane"/>
    <property type="evidence" value="ECO:0007669"/>
    <property type="project" value="UniProtKB-SubCell"/>
</dbReference>
<keyword evidence="3 7" id="KW-1134">Transmembrane beta strand</keyword>
<dbReference type="Gene3D" id="2.170.130.10">
    <property type="entry name" value="TonB-dependent receptor, plug domain"/>
    <property type="match status" value="1"/>
</dbReference>
<dbReference type="SUPFAM" id="SSF56935">
    <property type="entry name" value="Porins"/>
    <property type="match status" value="1"/>
</dbReference>
<feature type="domain" description="TonB-dependent receptor plug" evidence="8">
    <location>
        <begin position="213"/>
        <end position="318"/>
    </location>
</feature>
<dbReference type="RefSeq" id="WP_131029685.1">
    <property type="nucleotide sequence ID" value="NZ_SIXF01000006.1"/>
</dbReference>
<keyword evidence="6 7" id="KW-0998">Cell outer membrane</keyword>
<comment type="subcellular location">
    <subcellularLocation>
        <location evidence="1 7">Cell outer membrane</location>
        <topology evidence="1 7">Multi-pass membrane protein</topology>
    </subcellularLocation>
</comment>
<evidence type="ECO:0000256" key="6">
    <source>
        <dbReference type="ARBA" id="ARBA00023237"/>
    </source>
</evidence>
<dbReference type="FunFam" id="2.170.130.10:FF:000003">
    <property type="entry name" value="SusC/RagA family TonB-linked outer membrane protein"/>
    <property type="match status" value="1"/>
</dbReference>
<dbReference type="NCBIfam" id="TIGR04056">
    <property type="entry name" value="OMP_RagA_SusC"/>
    <property type="match status" value="1"/>
</dbReference>
<dbReference type="InterPro" id="IPR039426">
    <property type="entry name" value="TonB-dep_rcpt-like"/>
</dbReference>
<protein>
    <submittedName>
        <fullName evidence="9">SusC/RagA family TonB-linked outer membrane protein</fullName>
    </submittedName>
</protein>
<dbReference type="Pfam" id="PF07715">
    <property type="entry name" value="Plug"/>
    <property type="match status" value="1"/>
</dbReference>
<dbReference type="Pfam" id="PF13715">
    <property type="entry name" value="CarbopepD_reg_2"/>
    <property type="match status" value="1"/>
</dbReference>
<evidence type="ECO:0000259" key="8">
    <source>
        <dbReference type="Pfam" id="PF07715"/>
    </source>
</evidence>
<keyword evidence="4 7" id="KW-0812">Transmembrane</keyword>
<dbReference type="NCBIfam" id="TIGR04057">
    <property type="entry name" value="SusC_RagA_signa"/>
    <property type="match status" value="1"/>
</dbReference>
<evidence type="ECO:0000313" key="9">
    <source>
        <dbReference type="EMBL" id="TBO42890.1"/>
    </source>
</evidence>
<dbReference type="Gene3D" id="2.60.40.1120">
    <property type="entry name" value="Carboxypeptidase-like, regulatory domain"/>
    <property type="match status" value="1"/>
</dbReference>
<evidence type="ECO:0000313" key="10">
    <source>
        <dbReference type="Proteomes" id="UP000291819"/>
    </source>
</evidence>
<keyword evidence="5 7" id="KW-0472">Membrane</keyword>
<dbReference type="InterPro" id="IPR037066">
    <property type="entry name" value="Plug_dom_sf"/>
</dbReference>
<keyword evidence="2 7" id="KW-0813">Transport</keyword>
<gene>
    <name evidence="9" type="ORF">EYS08_08835</name>
</gene>
<reference evidence="9 10" key="1">
    <citation type="submission" date="2019-02" db="EMBL/GenBank/DDBJ databases">
        <title>Pedobacter kyonggii whole genome sequence analysis.</title>
        <authorList>
            <person name="Dahal R.H."/>
        </authorList>
    </citation>
    <scope>NUCLEOTIDE SEQUENCE [LARGE SCALE GENOMIC DNA]</scope>
    <source>
        <strain evidence="9 10">K-4-11-1</strain>
    </source>
</reference>
<proteinExistence type="inferred from homology"/>
<keyword evidence="10" id="KW-1185">Reference proteome</keyword>